<dbReference type="Pfam" id="PF05419">
    <property type="entry name" value="GUN4"/>
    <property type="match status" value="1"/>
</dbReference>
<dbReference type="InterPro" id="IPR014721">
    <property type="entry name" value="Ribsml_uS5_D2-typ_fold_subgr"/>
</dbReference>
<dbReference type="AlphaFoldDB" id="A0A8S9TEI2"/>
<dbReference type="EMBL" id="JHEG04000001">
    <property type="protein sequence ID" value="KAF3890558.1"/>
    <property type="molecule type" value="Genomic_DNA"/>
</dbReference>
<protein>
    <recommendedName>
        <fullName evidence="1">GUN4-like domain-containing protein</fullName>
    </recommendedName>
</protein>
<dbReference type="SUPFAM" id="SSF140869">
    <property type="entry name" value="GUN4-like"/>
    <property type="match status" value="1"/>
</dbReference>
<dbReference type="Gene3D" id="1.25.40.620">
    <property type="match status" value="1"/>
</dbReference>
<comment type="caution">
    <text evidence="2">The sequence shown here is derived from an EMBL/GenBank/DDBJ whole genome shotgun (WGS) entry which is preliminary data.</text>
</comment>
<name>A0A8S9TEI2_9CYAN</name>
<proteinExistence type="predicted"/>
<dbReference type="InterPro" id="IPR020568">
    <property type="entry name" value="Ribosomal_Su5_D2-typ_SF"/>
</dbReference>
<dbReference type="OrthoDB" id="797685at2"/>
<dbReference type="SUPFAM" id="SSF54211">
    <property type="entry name" value="Ribosomal protein S5 domain 2-like"/>
    <property type="match status" value="1"/>
</dbReference>
<evidence type="ECO:0000313" key="3">
    <source>
        <dbReference type="Proteomes" id="UP000029738"/>
    </source>
</evidence>
<organism evidence="2 3">
    <name type="scientific">Tolypothrix bouteillei VB521301</name>
    <dbReference type="NCBI Taxonomy" id="1479485"/>
    <lineage>
        <taxon>Bacteria</taxon>
        <taxon>Bacillati</taxon>
        <taxon>Cyanobacteriota</taxon>
        <taxon>Cyanophyceae</taxon>
        <taxon>Nostocales</taxon>
        <taxon>Tolypothrichaceae</taxon>
        <taxon>Tolypothrix</taxon>
    </lineage>
</organism>
<reference evidence="2" key="1">
    <citation type="journal article" date="2015" name="Genome Announc.">
        <title>Draft Genome Sequence of Tolypothrix boutellei Strain VB521301.</title>
        <authorList>
            <person name="Chandrababunaidu M.M."/>
            <person name="Singh D."/>
            <person name="Sen D."/>
            <person name="Bhan S."/>
            <person name="Das S."/>
            <person name="Gupta A."/>
            <person name="Adhikary S.P."/>
            <person name="Tripathy S."/>
        </authorList>
    </citation>
    <scope>NUCLEOTIDE SEQUENCE</scope>
    <source>
        <strain evidence="2">VB521301</strain>
    </source>
</reference>
<accession>A0A8S9TEI2</accession>
<dbReference type="PANTHER" id="PTHR34800">
    <property type="entry name" value="TETRAPYRROLE-BINDING PROTEIN, CHLOROPLASTIC"/>
    <property type="match status" value="1"/>
</dbReference>
<dbReference type="RefSeq" id="WP_162002296.1">
    <property type="nucleotide sequence ID" value="NZ_JHEG04000001.1"/>
</dbReference>
<dbReference type="InterPro" id="IPR008629">
    <property type="entry name" value="GUN4-like"/>
</dbReference>
<dbReference type="Gene3D" id="3.30.230.10">
    <property type="match status" value="1"/>
</dbReference>
<gene>
    <name evidence="2" type="ORF">DA73_0400037725</name>
</gene>
<evidence type="ECO:0000313" key="2">
    <source>
        <dbReference type="EMBL" id="KAF3890558.1"/>
    </source>
</evidence>
<dbReference type="Proteomes" id="UP000029738">
    <property type="component" value="Unassembled WGS sequence"/>
</dbReference>
<dbReference type="Gene3D" id="1.10.10.1770">
    <property type="entry name" value="Gun4-like"/>
    <property type="match status" value="1"/>
</dbReference>
<feature type="domain" description="GUN4-like" evidence="1">
    <location>
        <begin position="158"/>
        <end position="293"/>
    </location>
</feature>
<dbReference type="InterPro" id="IPR037215">
    <property type="entry name" value="GUN4-like_sf"/>
</dbReference>
<dbReference type="GO" id="GO:0046906">
    <property type="term" value="F:tetrapyrrole binding"/>
    <property type="evidence" value="ECO:0007669"/>
    <property type="project" value="TreeGrafter"/>
</dbReference>
<dbReference type="PANTHER" id="PTHR34800:SF1">
    <property type="entry name" value="TETRAPYRROLE-BINDING PROTEIN, CHLOROPLASTIC"/>
    <property type="match status" value="1"/>
</dbReference>
<dbReference type="CDD" id="cd16383">
    <property type="entry name" value="GUN4"/>
    <property type="match status" value="1"/>
</dbReference>
<keyword evidence="3" id="KW-1185">Reference proteome</keyword>
<evidence type="ECO:0000259" key="1">
    <source>
        <dbReference type="Pfam" id="PF05419"/>
    </source>
</evidence>
<sequence>MQTSIIGEGQYIRADGHGYGHVILQLEPNPNTDGCFMLWSVTQNHIPNFNREYLITESYLKAVYQGLCEALVEEVEDYRYTQYVPFPYQNTNVRITGGSYHPIDSRASSFQIAAYIALARAVSQLPDSPLYLQEIPCLQPRRKPQPKVLMAELNNIPQKYRNLHEFLQAGYWKNADSETRKLVFELAGGEYSIRDDDYWLPLKGILNIAEADVQIIDRLWITYSQGRFGFSVQKQIFLECGGKLGLRDEKEVWEKFGDRVGWRLDKNRWVWLEDVQFNLCARVGHLPCLEWWGLGTKEEVMQLILTKEFKSDL</sequence>
<reference evidence="2" key="2">
    <citation type="submission" date="2019-11" db="EMBL/GenBank/DDBJ databases">
        <title>Improved Assembly of Tolypothrix boutellei genome.</title>
        <authorList>
            <person name="Sarangi A.N."/>
            <person name="Mukherjee M."/>
            <person name="Ghosh S."/>
            <person name="Singh D."/>
            <person name="Das A."/>
            <person name="Kant S."/>
            <person name="Prusty A."/>
            <person name="Tripathy S."/>
        </authorList>
    </citation>
    <scope>NUCLEOTIDE SEQUENCE</scope>
    <source>
        <strain evidence="2">VB521301</strain>
    </source>
</reference>